<keyword evidence="3 8" id="KW-0812">Transmembrane</keyword>
<comment type="subcellular location">
    <subcellularLocation>
        <location evidence="8">Cell membrane</location>
        <topology evidence="8">Multi-pass membrane protein</topology>
    </subcellularLocation>
</comment>
<proteinExistence type="inferred from homology"/>
<dbReference type="PANTHER" id="PTHR35529:SF1">
    <property type="entry name" value="MANGANESE EFFLUX PUMP MNTP-RELATED"/>
    <property type="match status" value="1"/>
</dbReference>
<keyword evidence="10" id="KW-1185">Reference proteome</keyword>
<evidence type="ECO:0000256" key="5">
    <source>
        <dbReference type="ARBA" id="ARBA00023065"/>
    </source>
</evidence>
<feature type="transmembrane region" description="Helical" evidence="8">
    <location>
        <begin position="152"/>
        <end position="170"/>
    </location>
</feature>
<keyword evidence="6 8" id="KW-0472">Membrane</keyword>
<comment type="similarity">
    <text evidence="8">Belongs to the MntP (TC 9.B.29) family.</text>
</comment>
<dbReference type="HAMAP" id="MF_01521">
    <property type="entry name" value="MntP_pump"/>
    <property type="match status" value="1"/>
</dbReference>
<evidence type="ECO:0000256" key="3">
    <source>
        <dbReference type="ARBA" id="ARBA00022692"/>
    </source>
</evidence>
<organism evidence="9 10">
    <name type="scientific">Alteribacter lacisalsi</name>
    <dbReference type="NCBI Taxonomy" id="2045244"/>
    <lineage>
        <taxon>Bacteria</taxon>
        <taxon>Bacillati</taxon>
        <taxon>Bacillota</taxon>
        <taxon>Bacilli</taxon>
        <taxon>Bacillales</taxon>
        <taxon>Bacillaceae</taxon>
        <taxon>Alteribacter</taxon>
    </lineage>
</organism>
<dbReference type="GO" id="GO:0005886">
    <property type="term" value="C:plasma membrane"/>
    <property type="evidence" value="ECO:0007669"/>
    <property type="project" value="UniProtKB-SubCell"/>
</dbReference>
<dbReference type="PANTHER" id="PTHR35529">
    <property type="entry name" value="MANGANESE EFFLUX PUMP MNTP-RELATED"/>
    <property type="match status" value="1"/>
</dbReference>
<feature type="transmembrane region" description="Helical" evidence="8">
    <location>
        <begin position="121"/>
        <end position="140"/>
    </location>
</feature>
<dbReference type="InterPro" id="IPR003810">
    <property type="entry name" value="Mntp/YtaF"/>
</dbReference>
<dbReference type="GO" id="GO:0005384">
    <property type="term" value="F:manganese ion transmembrane transporter activity"/>
    <property type="evidence" value="ECO:0007669"/>
    <property type="project" value="UniProtKB-UniRule"/>
</dbReference>
<dbReference type="OrthoDB" id="1679700at2"/>
<dbReference type="Proteomes" id="UP000248066">
    <property type="component" value="Unassembled WGS sequence"/>
</dbReference>
<dbReference type="InterPro" id="IPR022929">
    <property type="entry name" value="Put_MntP"/>
</dbReference>
<dbReference type="RefSeq" id="WP_110521574.1">
    <property type="nucleotide sequence ID" value="NZ_PDOF01000003.1"/>
</dbReference>
<evidence type="ECO:0000256" key="2">
    <source>
        <dbReference type="ARBA" id="ARBA00022475"/>
    </source>
</evidence>
<keyword evidence="1 8" id="KW-0813">Transport</keyword>
<evidence type="ECO:0000313" key="10">
    <source>
        <dbReference type="Proteomes" id="UP000248066"/>
    </source>
</evidence>
<evidence type="ECO:0000256" key="6">
    <source>
        <dbReference type="ARBA" id="ARBA00023136"/>
    </source>
</evidence>
<protein>
    <recommendedName>
        <fullName evidence="8">Putative manganese efflux pump MntP</fullName>
    </recommendedName>
</protein>
<keyword evidence="5 8" id="KW-0406">Ion transport</keyword>
<sequence>MMAFALSLDAFSISVGMGMIGLRLRQIVMIGMTVGLFHVMMPLLGIVLGKLVSQYIGVFAYILGAALLLYIGMQMIRSSFSDDTGPAFSPIGWGLILFALTVSIDSFSAGLSLGMLGAKTFVTLVSFGLFSALLTWAGLFLGRKAEGVLGRYSEMLGGCILIGFGVKILFI</sequence>
<gene>
    <name evidence="8" type="primary">mntP</name>
    <name evidence="9" type="ORF">CR205_17150</name>
</gene>
<dbReference type="EMBL" id="PDOF01000003">
    <property type="protein sequence ID" value="PYZ96299.1"/>
    <property type="molecule type" value="Genomic_DNA"/>
</dbReference>
<evidence type="ECO:0000313" key="9">
    <source>
        <dbReference type="EMBL" id="PYZ96299.1"/>
    </source>
</evidence>
<evidence type="ECO:0000256" key="1">
    <source>
        <dbReference type="ARBA" id="ARBA00022448"/>
    </source>
</evidence>
<name>A0A2W0HHP2_9BACI</name>
<evidence type="ECO:0000256" key="8">
    <source>
        <dbReference type="HAMAP-Rule" id="MF_01521"/>
    </source>
</evidence>
<dbReference type="AlphaFoldDB" id="A0A2W0HHP2"/>
<feature type="transmembrane region" description="Helical" evidence="8">
    <location>
        <begin position="55"/>
        <end position="73"/>
    </location>
</feature>
<comment type="caution">
    <text evidence="9">The sequence shown here is derived from an EMBL/GenBank/DDBJ whole genome shotgun (WGS) entry which is preliminary data.</text>
</comment>
<accession>A0A2W0HHP2</accession>
<evidence type="ECO:0000256" key="4">
    <source>
        <dbReference type="ARBA" id="ARBA00022989"/>
    </source>
</evidence>
<feature type="transmembrane region" description="Helical" evidence="8">
    <location>
        <begin position="93"/>
        <end position="114"/>
    </location>
</feature>
<evidence type="ECO:0000256" key="7">
    <source>
        <dbReference type="ARBA" id="ARBA00023211"/>
    </source>
</evidence>
<feature type="transmembrane region" description="Helical" evidence="8">
    <location>
        <begin position="28"/>
        <end position="48"/>
    </location>
</feature>
<keyword evidence="2 8" id="KW-1003">Cell membrane</keyword>
<comment type="function">
    <text evidence="8">Probably functions as a manganese efflux pump.</text>
</comment>
<dbReference type="Pfam" id="PF02659">
    <property type="entry name" value="Mntp"/>
    <property type="match status" value="1"/>
</dbReference>
<reference evidence="9 10" key="1">
    <citation type="submission" date="2017-10" db="EMBL/GenBank/DDBJ databases">
        <title>Bacillus sp. nov., a halophilic bacterium isolated from a Yangshapao Lake.</title>
        <authorList>
            <person name="Wang H."/>
        </authorList>
    </citation>
    <scope>NUCLEOTIDE SEQUENCE [LARGE SCALE GENOMIC DNA]</scope>
    <source>
        <strain evidence="9 10">YSP-3</strain>
    </source>
</reference>
<keyword evidence="7 8" id="KW-0464">Manganese</keyword>
<keyword evidence="4 8" id="KW-1133">Transmembrane helix</keyword>